<feature type="transmembrane region" description="Helical" evidence="2">
    <location>
        <begin position="52"/>
        <end position="70"/>
    </location>
</feature>
<feature type="compositionally biased region" description="Basic residues" evidence="1">
    <location>
        <begin position="33"/>
        <end position="43"/>
    </location>
</feature>
<dbReference type="OrthoDB" id="7867578at2759"/>
<evidence type="ECO:0000256" key="2">
    <source>
        <dbReference type="SAM" id="Phobius"/>
    </source>
</evidence>
<dbReference type="AlphaFoldDB" id="A0A1I8P7L6"/>
<keyword evidence="2" id="KW-1133">Transmembrane helix</keyword>
<name>A0A1I8P7L6_STOCA</name>
<feature type="region of interest" description="Disordered" evidence="1">
    <location>
        <begin position="587"/>
        <end position="730"/>
    </location>
</feature>
<feature type="region of interest" description="Disordered" evidence="1">
    <location>
        <begin position="246"/>
        <end position="291"/>
    </location>
</feature>
<sequence length="865" mass="95801">MESSCNNNRPQKQLQRSHPDDHDKDDRQEQHPQRQHRFTSSRMSRMKQFHKTLLATFVALALLMSHYQVLCVELTDNLETTTEDILVLVTTIQPQLSTQLDEIVEEKNETIKAEIRTIENLPPVEVELEHAPEGVNSDSHHGETHVADFQTTHDIPISSATSDIEQTEVNNEIFSSMAEVNPEVKTSHDFVNSEAGRKDVIETTEDLEQSIRNSVKTEMEEGLEPSPVLEILKDIAEPEIRQTLTEDLIEPTLNQNDVSPKLENKDSEDKVEDVDKTKDASPTQPEIPKEVSEIAEEAIEVKTHKVQEAKTKTEELNLENVATNGENTREARNLEVNVVQEDKKEDASVSSASTSSSESNSSQVPQESQVESGDRHDVTHLEITEEQQLSSHVEKVKETQESEVDLTIPKTIEEIGESSTTPPSDIAVLEEKETDEQANENDQALSVVLEESLSSTVAGNEDEPLTNVEQKEQKTSLDIIAEEETTSIPDETEHIVIKKVLDEQEIFAEVPETTVFPAEVEKDQQPGVIIEVPSPTIIEEEMPKDLKENVSEEQSLINHEHDAENLNHHIPPVVLVEDTKEYSKVVIPQASVEDVDEQDDEDKNATLDTAKSQNDDSEEESSKQTADGEKHSKELDKKDAIQVPHQAIDNNSAEEEDDGQSDEDDSPAVVTSTESAAPTIHSEITVTSDHKHLSSSNTVSTTESAADPETTSESKDRVDDMPLDGSKTLKGSRSVNTALVNDDTVATMFNSYPPQDAGQTFNGNLADESAGIGKALPVTVNDGTNKSTTIIILSSNIAILFIVISVTIFLISFQRQHGTLDIEMQERSCGKDNLDEEDAETFAKLLEVELPPSVAIALEETEECL</sequence>
<evidence type="ECO:0000313" key="3">
    <source>
        <dbReference type="EnsemblMetazoa" id="SCAU005536-PB"/>
    </source>
</evidence>
<feature type="compositionally biased region" description="Basic and acidic residues" evidence="1">
    <location>
        <begin position="17"/>
        <end position="32"/>
    </location>
</feature>
<protein>
    <submittedName>
        <fullName evidence="3">Uncharacterized protein</fullName>
    </submittedName>
</protein>
<feature type="transmembrane region" description="Helical" evidence="2">
    <location>
        <begin position="790"/>
        <end position="811"/>
    </location>
</feature>
<feature type="region of interest" description="Disordered" evidence="1">
    <location>
        <begin position="546"/>
        <end position="572"/>
    </location>
</feature>
<gene>
    <name evidence="3" type="primary">106092165</name>
</gene>
<dbReference type="VEuPathDB" id="VectorBase:SCAU005536"/>
<evidence type="ECO:0000313" key="4">
    <source>
        <dbReference type="Proteomes" id="UP000095300"/>
    </source>
</evidence>
<feature type="compositionally biased region" description="Acidic residues" evidence="1">
    <location>
        <begin position="652"/>
        <end position="666"/>
    </location>
</feature>
<proteinExistence type="predicted"/>
<organism evidence="3 4">
    <name type="scientific">Stomoxys calcitrans</name>
    <name type="common">Stable fly</name>
    <name type="synonym">Conops calcitrans</name>
    <dbReference type="NCBI Taxonomy" id="35570"/>
    <lineage>
        <taxon>Eukaryota</taxon>
        <taxon>Metazoa</taxon>
        <taxon>Ecdysozoa</taxon>
        <taxon>Arthropoda</taxon>
        <taxon>Hexapoda</taxon>
        <taxon>Insecta</taxon>
        <taxon>Pterygota</taxon>
        <taxon>Neoptera</taxon>
        <taxon>Endopterygota</taxon>
        <taxon>Diptera</taxon>
        <taxon>Brachycera</taxon>
        <taxon>Muscomorpha</taxon>
        <taxon>Muscoidea</taxon>
        <taxon>Muscidae</taxon>
        <taxon>Stomoxys</taxon>
    </lineage>
</organism>
<feature type="compositionally biased region" description="Basic and acidic residues" evidence="1">
    <location>
        <begin position="260"/>
        <end position="279"/>
    </location>
</feature>
<feature type="compositionally biased region" description="Polar residues" evidence="1">
    <location>
        <begin position="669"/>
        <end position="687"/>
    </location>
</feature>
<dbReference type="EnsemblMetazoa" id="SCAU005536-RB">
    <property type="protein sequence ID" value="SCAU005536-PB"/>
    <property type="gene ID" value="SCAU005536"/>
</dbReference>
<evidence type="ECO:0000256" key="1">
    <source>
        <dbReference type="SAM" id="MobiDB-lite"/>
    </source>
</evidence>
<dbReference type="Proteomes" id="UP000095300">
    <property type="component" value="Unassembled WGS sequence"/>
</dbReference>
<feature type="compositionally biased region" description="Basic and acidic residues" evidence="1">
    <location>
        <begin position="372"/>
        <end position="383"/>
    </location>
</feature>
<feature type="compositionally biased region" description="Polar residues" evidence="1">
    <location>
        <begin position="694"/>
        <end position="704"/>
    </location>
</feature>
<feature type="compositionally biased region" description="Polar residues" evidence="1">
    <location>
        <begin position="1"/>
        <end position="16"/>
    </location>
</feature>
<keyword evidence="2" id="KW-0812">Transmembrane</keyword>
<feature type="compositionally biased region" description="Basic and acidic residues" evidence="1">
    <location>
        <begin position="620"/>
        <end position="640"/>
    </location>
</feature>
<keyword evidence="4" id="KW-1185">Reference proteome</keyword>
<feature type="region of interest" description="Disordered" evidence="1">
    <location>
        <begin position="1"/>
        <end position="43"/>
    </location>
</feature>
<feature type="compositionally biased region" description="Low complexity" evidence="1">
    <location>
        <begin position="348"/>
        <end position="371"/>
    </location>
</feature>
<feature type="compositionally biased region" description="Acidic residues" evidence="1">
    <location>
        <begin position="593"/>
        <end position="602"/>
    </location>
</feature>
<keyword evidence="2" id="KW-0472">Membrane</keyword>
<dbReference type="KEGG" id="scac:106092165"/>
<accession>A0A1I8P7L6</accession>
<feature type="region of interest" description="Disordered" evidence="1">
    <location>
        <begin position="310"/>
        <end position="425"/>
    </location>
</feature>
<feature type="compositionally biased region" description="Basic and acidic residues" evidence="1">
    <location>
        <begin position="558"/>
        <end position="567"/>
    </location>
</feature>
<feature type="region of interest" description="Disordered" evidence="1">
    <location>
        <begin position="455"/>
        <end position="476"/>
    </location>
</feature>
<dbReference type="STRING" id="35570.A0A1I8P7L6"/>
<reference evidence="3" key="1">
    <citation type="submission" date="2020-05" db="UniProtKB">
        <authorList>
            <consortium name="EnsemblMetazoa"/>
        </authorList>
    </citation>
    <scope>IDENTIFICATION</scope>
    <source>
        <strain evidence="3">USDA</strain>
    </source>
</reference>